<name>A0A6A6C2R8_ZASCE</name>
<dbReference type="PRINTS" id="PR00081">
    <property type="entry name" value="GDHRDH"/>
</dbReference>
<dbReference type="Pfam" id="PF00106">
    <property type="entry name" value="adh_short"/>
    <property type="match status" value="1"/>
</dbReference>
<dbReference type="EMBL" id="ML993629">
    <property type="protein sequence ID" value="KAF2160162.1"/>
    <property type="molecule type" value="Genomic_DNA"/>
</dbReference>
<dbReference type="InterPro" id="IPR051911">
    <property type="entry name" value="SDR_oxidoreductase"/>
</dbReference>
<gene>
    <name evidence="4" type="ORF">M409DRAFT_70672</name>
</gene>
<dbReference type="PRINTS" id="PR00080">
    <property type="entry name" value="SDRFAMILY"/>
</dbReference>
<dbReference type="OrthoDB" id="1274115at2759"/>
<proteinExistence type="inferred from homology"/>
<dbReference type="SUPFAM" id="SSF51735">
    <property type="entry name" value="NAD(P)-binding Rossmann-fold domains"/>
    <property type="match status" value="1"/>
</dbReference>
<dbReference type="GeneID" id="54572113"/>
<dbReference type="GO" id="GO:0016491">
    <property type="term" value="F:oxidoreductase activity"/>
    <property type="evidence" value="ECO:0007669"/>
    <property type="project" value="UniProtKB-KW"/>
</dbReference>
<evidence type="ECO:0000256" key="2">
    <source>
        <dbReference type="ARBA" id="ARBA00023002"/>
    </source>
</evidence>
<dbReference type="Gene3D" id="3.40.50.720">
    <property type="entry name" value="NAD(P)-binding Rossmann-like Domain"/>
    <property type="match status" value="1"/>
</dbReference>
<comment type="similarity">
    <text evidence="1 3">Belongs to the short-chain dehydrogenases/reductases (SDR) family.</text>
</comment>
<dbReference type="PANTHER" id="PTHR43976">
    <property type="entry name" value="SHORT CHAIN DEHYDROGENASE"/>
    <property type="match status" value="1"/>
</dbReference>
<evidence type="ECO:0000256" key="3">
    <source>
        <dbReference type="RuleBase" id="RU000363"/>
    </source>
</evidence>
<dbReference type="CDD" id="cd05374">
    <property type="entry name" value="17beta-HSD-like_SDR_c"/>
    <property type="match status" value="1"/>
</dbReference>
<dbReference type="InterPro" id="IPR002347">
    <property type="entry name" value="SDR_fam"/>
</dbReference>
<evidence type="ECO:0000313" key="4">
    <source>
        <dbReference type="EMBL" id="KAF2160162.1"/>
    </source>
</evidence>
<organism evidence="4 5">
    <name type="scientific">Zasmidium cellare ATCC 36951</name>
    <dbReference type="NCBI Taxonomy" id="1080233"/>
    <lineage>
        <taxon>Eukaryota</taxon>
        <taxon>Fungi</taxon>
        <taxon>Dikarya</taxon>
        <taxon>Ascomycota</taxon>
        <taxon>Pezizomycotina</taxon>
        <taxon>Dothideomycetes</taxon>
        <taxon>Dothideomycetidae</taxon>
        <taxon>Mycosphaerellales</taxon>
        <taxon>Mycosphaerellaceae</taxon>
        <taxon>Zasmidium</taxon>
    </lineage>
</organism>
<dbReference type="PANTHER" id="PTHR43976:SF16">
    <property type="entry name" value="SHORT-CHAIN DEHYDROGENASE_REDUCTASE FAMILY PROTEIN"/>
    <property type="match status" value="1"/>
</dbReference>
<accession>A0A6A6C2R8</accession>
<dbReference type="AlphaFoldDB" id="A0A6A6C2R8"/>
<evidence type="ECO:0000256" key="1">
    <source>
        <dbReference type="ARBA" id="ARBA00006484"/>
    </source>
</evidence>
<reference evidence="4" key="1">
    <citation type="journal article" date="2020" name="Stud. Mycol.">
        <title>101 Dothideomycetes genomes: a test case for predicting lifestyles and emergence of pathogens.</title>
        <authorList>
            <person name="Haridas S."/>
            <person name="Albert R."/>
            <person name="Binder M."/>
            <person name="Bloem J."/>
            <person name="Labutti K."/>
            <person name="Salamov A."/>
            <person name="Andreopoulos B."/>
            <person name="Baker S."/>
            <person name="Barry K."/>
            <person name="Bills G."/>
            <person name="Bluhm B."/>
            <person name="Cannon C."/>
            <person name="Castanera R."/>
            <person name="Culley D."/>
            <person name="Daum C."/>
            <person name="Ezra D."/>
            <person name="Gonzalez J."/>
            <person name="Henrissat B."/>
            <person name="Kuo A."/>
            <person name="Liang C."/>
            <person name="Lipzen A."/>
            <person name="Lutzoni F."/>
            <person name="Magnuson J."/>
            <person name="Mondo S."/>
            <person name="Nolan M."/>
            <person name="Ohm R."/>
            <person name="Pangilinan J."/>
            <person name="Park H.-J."/>
            <person name="Ramirez L."/>
            <person name="Alfaro M."/>
            <person name="Sun H."/>
            <person name="Tritt A."/>
            <person name="Yoshinaga Y."/>
            <person name="Zwiers L.-H."/>
            <person name="Turgeon B."/>
            <person name="Goodwin S."/>
            <person name="Spatafora J."/>
            <person name="Crous P."/>
            <person name="Grigoriev I."/>
        </authorList>
    </citation>
    <scope>NUCLEOTIDE SEQUENCE</scope>
    <source>
        <strain evidence="4">ATCC 36951</strain>
    </source>
</reference>
<keyword evidence="5" id="KW-1185">Reference proteome</keyword>
<dbReference type="Proteomes" id="UP000799537">
    <property type="component" value="Unassembled WGS sequence"/>
</dbReference>
<dbReference type="InterPro" id="IPR036291">
    <property type="entry name" value="NAD(P)-bd_dom_sf"/>
</dbReference>
<protein>
    <submittedName>
        <fullName evidence="4">Uncharacterized protein</fullName>
    </submittedName>
</protein>
<keyword evidence="2" id="KW-0560">Oxidoreductase</keyword>
<sequence length="285" mass="30353">MSTPLVFLITGASNGLGLSLAKTILAAGHKVVATMRNPSKAPSGLDSPNCAKITLDVTSPTLEQDLQPCIAAFGHIDVLINNAGYGYGGPLEDCDFDAARKMVETLFWGPMRLTKALIPHFRSLGHGHIINITSTEGIGGQPALSFYAASKHALEGASESLAGELAPFNIRVLIVQPGGMRTGFMEPGRMSAASISSHYENSPADWVMGAIRGMDGNQNLDPDRCAKRILEAVVGGGVGWPEGGIGEFLRLPLGNEFLGRFEGKMEMVRRNVDALERVARSCDFE</sequence>
<dbReference type="RefSeq" id="XP_033661051.1">
    <property type="nucleotide sequence ID" value="XM_033818841.1"/>
</dbReference>
<evidence type="ECO:0000313" key="5">
    <source>
        <dbReference type="Proteomes" id="UP000799537"/>
    </source>
</evidence>